<proteinExistence type="predicted"/>
<organism evidence="2 3">
    <name type="scientific">Enterococcus rotai</name>
    <dbReference type="NCBI Taxonomy" id="118060"/>
    <lineage>
        <taxon>Bacteria</taxon>
        <taxon>Bacillati</taxon>
        <taxon>Bacillota</taxon>
        <taxon>Bacilli</taxon>
        <taxon>Lactobacillales</taxon>
        <taxon>Enterococcaceae</taxon>
        <taxon>Enterococcus</taxon>
    </lineage>
</organism>
<keyword evidence="1" id="KW-1133">Transmembrane helix</keyword>
<feature type="transmembrane region" description="Helical" evidence="1">
    <location>
        <begin position="41"/>
        <end position="63"/>
    </location>
</feature>
<dbReference type="AlphaFoldDB" id="A0A0U2X7J6"/>
<dbReference type="RefSeq" id="WP_208930090.1">
    <property type="nucleotide sequence ID" value="NZ_CP013655.1"/>
</dbReference>
<keyword evidence="3" id="KW-1185">Reference proteome</keyword>
<evidence type="ECO:0000256" key="1">
    <source>
        <dbReference type="SAM" id="Phobius"/>
    </source>
</evidence>
<protein>
    <submittedName>
        <fullName evidence="2">Uncharacterized protein</fullName>
    </submittedName>
</protein>
<keyword evidence="1" id="KW-0472">Membrane</keyword>
<sequence>MNFLWVYILCGIGVASIVFFLLTFSRDVFLIKRLKKNKQFLLLNFSFLIFTFISVTLVIYLLVLLKDQIQLLG</sequence>
<dbReference type="STRING" id="118060.ATZ35_06785"/>
<accession>A0A0U2X7J6</accession>
<evidence type="ECO:0000313" key="3">
    <source>
        <dbReference type="Proteomes" id="UP000067523"/>
    </source>
</evidence>
<reference evidence="3" key="1">
    <citation type="submission" date="2015-12" db="EMBL/GenBank/DDBJ databases">
        <authorList>
            <person name="Lauer A."/>
            <person name="Humrighouse B."/>
            <person name="Loparev V."/>
            <person name="Shewmaker P.L."/>
            <person name="Whitney A.M."/>
            <person name="McLaughlin R.W."/>
        </authorList>
    </citation>
    <scope>NUCLEOTIDE SEQUENCE [LARGE SCALE GENOMIC DNA]</scope>
    <source>
        <strain evidence="3">LMG 26678</strain>
    </source>
</reference>
<dbReference type="Proteomes" id="UP000067523">
    <property type="component" value="Chromosome"/>
</dbReference>
<name>A0A0U2X7J6_9ENTE</name>
<dbReference type="EMBL" id="CP013655">
    <property type="protein sequence ID" value="ALS36871.1"/>
    <property type="molecule type" value="Genomic_DNA"/>
</dbReference>
<dbReference type="KEGG" id="erx:ATZ35_06785"/>
<gene>
    <name evidence="2" type="ORF">ATZ35_06785</name>
</gene>
<feature type="transmembrane region" description="Helical" evidence="1">
    <location>
        <begin position="6"/>
        <end position="29"/>
    </location>
</feature>
<keyword evidence="1" id="KW-0812">Transmembrane</keyword>
<evidence type="ECO:0000313" key="2">
    <source>
        <dbReference type="EMBL" id="ALS36871.1"/>
    </source>
</evidence>